<accession>A0ABM7SWU7</accession>
<gene>
    <name evidence="1" type="ORF">MTY59_24010</name>
</gene>
<dbReference type="EMBL" id="AP024828">
    <property type="protein sequence ID" value="BCZ22546.1"/>
    <property type="molecule type" value="Genomic_DNA"/>
</dbReference>
<organism evidence="1 2">
    <name type="scientific">Mycobacterium senriense</name>
    <dbReference type="NCBI Taxonomy" id="2775496"/>
    <lineage>
        <taxon>Bacteria</taxon>
        <taxon>Bacillati</taxon>
        <taxon>Actinomycetota</taxon>
        <taxon>Actinomycetes</taxon>
        <taxon>Mycobacteriales</taxon>
        <taxon>Mycobacteriaceae</taxon>
        <taxon>Mycobacterium</taxon>
        <taxon>Mycobacterium avium complex (MAC)</taxon>
    </lineage>
</organism>
<sequence>MMTGAIACDQPQVIELQGFKEFVDIGLRESAPIAVVIDVARRRCEHDQLREPIGLGDDRQRADHGRHRVPDEHDIAQVKFTNYVDDIGGVSRQRRIFLRVPARRIRLPAADVVDEQQAKVPLQPVDDPTPQLLIAAEPMREEDQWPVRSANDLDVVPGVDVHASTVSCPAARIAEP</sequence>
<protein>
    <submittedName>
        <fullName evidence="1">Uncharacterized protein</fullName>
    </submittedName>
</protein>
<evidence type="ECO:0000313" key="1">
    <source>
        <dbReference type="EMBL" id="BCZ22546.1"/>
    </source>
</evidence>
<keyword evidence="2" id="KW-1185">Reference proteome</keyword>
<proteinExistence type="predicted"/>
<dbReference type="Proteomes" id="UP000826012">
    <property type="component" value="Chromosome"/>
</dbReference>
<name>A0ABM7SWU7_9MYCO</name>
<reference evidence="1 2" key="1">
    <citation type="submission" date="2021-07" db="EMBL/GenBank/DDBJ databases">
        <title>Complete genome sequence of nontuberculous Mycobacterium sp. TY59.</title>
        <authorList>
            <person name="Fukushima K."/>
        </authorList>
    </citation>
    <scope>NUCLEOTIDE SEQUENCE [LARGE SCALE GENOMIC DNA]</scope>
    <source>
        <strain evidence="1 2">TY59</strain>
    </source>
</reference>
<evidence type="ECO:0000313" key="2">
    <source>
        <dbReference type="Proteomes" id="UP000826012"/>
    </source>
</evidence>